<organism evidence="1 2">
    <name type="scientific">Rosa chinensis</name>
    <name type="common">China rose</name>
    <dbReference type="NCBI Taxonomy" id="74649"/>
    <lineage>
        <taxon>Eukaryota</taxon>
        <taxon>Viridiplantae</taxon>
        <taxon>Streptophyta</taxon>
        <taxon>Embryophyta</taxon>
        <taxon>Tracheophyta</taxon>
        <taxon>Spermatophyta</taxon>
        <taxon>Magnoliopsida</taxon>
        <taxon>eudicotyledons</taxon>
        <taxon>Gunneridae</taxon>
        <taxon>Pentapetalae</taxon>
        <taxon>rosids</taxon>
        <taxon>fabids</taxon>
        <taxon>Rosales</taxon>
        <taxon>Rosaceae</taxon>
        <taxon>Rosoideae</taxon>
        <taxon>Rosoideae incertae sedis</taxon>
        <taxon>Rosa</taxon>
    </lineage>
</organism>
<keyword evidence="2" id="KW-1185">Reference proteome</keyword>
<sequence length="73" mass="9321">MSSIMVRWSWGLVRRLVCSWRLLIWSRRRDNLSFWLVLVLRVLRWRVSRIVTSSWCWLVLRWWFGDNRRWQSR</sequence>
<dbReference type="EMBL" id="PDCK01000045">
    <property type="protein sequence ID" value="PRQ20912.1"/>
    <property type="molecule type" value="Genomic_DNA"/>
</dbReference>
<evidence type="ECO:0000313" key="1">
    <source>
        <dbReference type="EMBL" id="PRQ20912.1"/>
    </source>
</evidence>
<protein>
    <submittedName>
        <fullName evidence="1">Uncharacterized protein</fullName>
    </submittedName>
</protein>
<proteinExistence type="predicted"/>
<reference evidence="1 2" key="1">
    <citation type="journal article" date="2018" name="Nat. Genet.">
        <title>The Rosa genome provides new insights in the design of modern roses.</title>
        <authorList>
            <person name="Bendahmane M."/>
        </authorList>
    </citation>
    <scope>NUCLEOTIDE SEQUENCE [LARGE SCALE GENOMIC DNA]</scope>
    <source>
        <strain evidence="2">cv. Old Blush</strain>
    </source>
</reference>
<dbReference type="AlphaFoldDB" id="A0A2P6PG50"/>
<accession>A0A2P6PG50</accession>
<dbReference type="Proteomes" id="UP000238479">
    <property type="component" value="Chromosome 7"/>
</dbReference>
<dbReference type="Gramene" id="PRQ20912">
    <property type="protein sequence ID" value="PRQ20912"/>
    <property type="gene ID" value="RchiOBHm_Chr7g0233311"/>
</dbReference>
<gene>
    <name evidence="1" type="ORF">RchiOBHm_Chr7g0233311</name>
</gene>
<evidence type="ECO:0000313" key="2">
    <source>
        <dbReference type="Proteomes" id="UP000238479"/>
    </source>
</evidence>
<name>A0A2P6PG50_ROSCH</name>
<comment type="caution">
    <text evidence="1">The sequence shown here is derived from an EMBL/GenBank/DDBJ whole genome shotgun (WGS) entry which is preliminary data.</text>
</comment>